<dbReference type="Pfam" id="PF16370">
    <property type="entry name" value="MetallophosC"/>
    <property type="match status" value="1"/>
</dbReference>
<evidence type="ECO:0000313" key="4">
    <source>
        <dbReference type="EMBL" id="TKR33041.1"/>
    </source>
</evidence>
<evidence type="ECO:0000256" key="1">
    <source>
        <dbReference type="SAM" id="SignalP"/>
    </source>
</evidence>
<sequence length="531" mass="57674">MKAFPFCLLMLSAVAFPAFAKIPACDSGLVFEDRNGNGSRDSGEPGLAGIKLSDGEAIVETDSTGRYSGLGGGSARTVFLIKPAGFAAPSRMDGLPDVWRNPPAGLGAGLKYGGIAPTSGPCRDFALRREAPRGAGLDVLVFADPQPKSAVDVDYYRRDIVAPIAGKHGARLGLSLGDIVNDDLSLYPAMNRATAALAVPWLHVAGNHDLDFDAARDEDSLLSFRNVYGPDTFAWEEAEATFVGLDDVVYLPGQKPAYVGGLREEQFAFLEGYLRGVPKDRLLVIGVHIPFFDVSSDPAHPTFRRADRERLFALLAPFPHVLLLSGHGHIQRHVFHGTEDGWHGAAPLHEYNVGAACGAFWSGVKDAAGIPDTTMADGTPNGYATLRIERGGRYFLAWHPARAAQDTGIGLHAPKVLRKGAYPAWGVYANVYMGRDDSRVEYRVDDGDWKPMNKVLRPDPNLLAENAQDDAAERLRGYDRSPEADDSQHLWRGALPTDLALGEHRIEVRTVDAWRGELRAQTRYRLEDAAP</sequence>
<dbReference type="Proteomes" id="UP000308707">
    <property type="component" value="Unassembled WGS sequence"/>
</dbReference>
<keyword evidence="5" id="KW-1185">Reference proteome</keyword>
<dbReference type="SUPFAM" id="SSF56300">
    <property type="entry name" value="Metallo-dependent phosphatases"/>
    <property type="match status" value="1"/>
</dbReference>
<organism evidence="4 5">
    <name type="scientific">Luteimonas gilva</name>
    <dbReference type="NCBI Taxonomy" id="2572684"/>
    <lineage>
        <taxon>Bacteria</taxon>
        <taxon>Pseudomonadati</taxon>
        <taxon>Pseudomonadota</taxon>
        <taxon>Gammaproteobacteria</taxon>
        <taxon>Lysobacterales</taxon>
        <taxon>Lysobacteraceae</taxon>
        <taxon>Luteimonas</taxon>
    </lineage>
</organism>
<gene>
    <name evidence="4" type="ORF">FCE95_01605</name>
</gene>
<proteinExistence type="predicted"/>
<evidence type="ECO:0000313" key="5">
    <source>
        <dbReference type="Proteomes" id="UP000308707"/>
    </source>
</evidence>
<dbReference type="OrthoDB" id="9784378at2"/>
<evidence type="ECO:0000259" key="2">
    <source>
        <dbReference type="Pfam" id="PF00149"/>
    </source>
</evidence>
<feature type="domain" description="Calcineurin-like phosphoesterase C-terminal" evidence="3">
    <location>
        <begin position="350"/>
        <end position="514"/>
    </location>
</feature>
<dbReference type="AlphaFoldDB" id="A0A4U5JWJ6"/>
<dbReference type="GO" id="GO:0016787">
    <property type="term" value="F:hydrolase activity"/>
    <property type="evidence" value="ECO:0007669"/>
    <property type="project" value="InterPro"/>
</dbReference>
<name>A0A4U5JWJ6_9GAMM</name>
<dbReference type="Pfam" id="PF00149">
    <property type="entry name" value="Metallophos"/>
    <property type="match status" value="1"/>
</dbReference>
<keyword evidence="1" id="KW-0732">Signal</keyword>
<evidence type="ECO:0000259" key="3">
    <source>
        <dbReference type="Pfam" id="PF16370"/>
    </source>
</evidence>
<dbReference type="InterPro" id="IPR029052">
    <property type="entry name" value="Metallo-depent_PP-like"/>
</dbReference>
<feature type="signal peptide" evidence="1">
    <location>
        <begin position="1"/>
        <end position="20"/>
    </location>
</feature>
<reference evidence="4 5" key="1">
    <citation type="submission" date="2019-04" db="EMBL/GenBank/DDBJ databases">
        <title>Reference strain of H23.</title>
        <authorList>
            <person name="Luo X."/>
        </authorList>
    </citation>
    <scope>NUCLEOTIDE SEQUENCE [LARGE SCALE GENOMIC DNA]</scope>
    <source>
        <strain evidence="4 5">H23</strain>
    </source>
</reference>
<feature type="chain" id="PRO_5020685915" evidence="1">
    <location>
        <begin position="21"/>
        <end position="531"/>
    </location>
</feature>
<dbReference type="SUPFAM" id="SSF117074">
    <property type="entry name" value="Hypothetical protein PA1324"/>
    <property type="match status" value="1"/>
</dbReference>
<dbReference type="PANTHER" id="PTHR43143:SF6">
    <property type="entry name" value="BLL3016 PROTEIN"/>
    <property type="match status" value="1"/>
</dbReference>
<accession>A0A4U5JWJ6</accession>
<dbReference type="InterPro" id="IPR032288">
    <property type="entry name" value="Metallophos_C"/>
</dbReference>
<protein>
    <submittedName>
        <fullName evidence="4">Calcineurin phosphoesterase</fullName>
    </submittedName>
</protein>
<dbReference type="InterPro" id="IPR013783">
    <property type="entry name" value="Ig-like_fold"/>
</dbReference>
<dbReference type="Gene3D" id="3.60.21.10">
    <property type="match status" value="1"/>
</dbReference>
<comment type="caution">
    <text evidence="4">The sequence shown here is derived from an EMBL/GenBank/DDBJ whole genome shotgun (WGS) entry which is preliminary data.</text>
</comment>
<dbReference type="EMBL" id="SZUA01000001">
    <property type="protein sequence ID" value="TKR33041.1"/>
    <property type="molecule type" value="Genomic_DNA"/>
</dbReference>
<dbReference type="PANTHER" id="PTHR43143">
    <property type="entry name" value="METALLOPHOSPHOESTERASE, CALCINEURIN SUPERFAMILY"/>
    <property type="match status" value="1"/>
</dbReference>
<dbReference type="InterPro" id="IPR051918">
    <property type="entry name" value="STPP_CPPED1"/>
</dbReference>
<dbReference type="InterPro" id="IPR004843">
    <property type="entry name" value="Calcineurin-like_PHP"/>
</dbReference>
<dbReference type="CDD" id="cd00838">
    <property type="entry name" value="MPP_superfamily"/>
    <property type="match status" value="1"/>
</dbReference>
<dbReference type="Gene3D" id="2.60.40.10">
    <property type="entry name" value="Immunoglobulins"/>
    <property type="match status" value="1"/>
</dbReference>
<feature type="domain" description="Calcineurin-like phosphoesterase" evidence="2">
    <location>
        <begin position="139"/>
        <end position="330"/>
    </location>
</feature>